<dbReference type="EMBL" id="WNBM01000001">
    <property type="protein sequence ID" value="MTT75199.1"/>
    <property type="molecule type" value="Genomic_DNA"/>
</dbReference>
<evidence type="ECO:0000313" key="9">
    <source>
        <dbReference type="EMBL" id="MTU03331.1"/>
    </source>
</evidence>
<dbReference type="EMBL" id="WNBW01000001">
    <property type="protein sequence ID" value="MTU03331.1"/>
    <property type="molecule type" value="Genomic_DNA"/>
</dbReference>
<dbReference type="Proteomes" id="UP000484547">
    <property type="component" value="Unassembled WGS sequence"/>
</dbReference>
<keyword evidence="4 6" id="KW-0808">Transferase</keyword>
<dbReference type="InterPro" id="IPR004839">
    <property type="entry name" value="Aminotransferase_I/II_large"/>
</dbReference>
<dbReference type="InterPro" id="IPR015422">
    <property type="entry name" value="PyrdxlP-dep_Trfase_small"/>
</dbReference>
<dbReference type="SUPFAM" id="SSF53383">
    <property type="entry name" value="PLP-dependent transferases"/>
    <property type="match status" value="1"/>
</dbReference>
<evidence type="ECO:0000256" key="5">
    <source>
        <dbReference type="ARBA" id="ARBA00022898"/>
    </source>
</evidence>
<name>A0A7X3BUY3_9FIRM</name>
<evidence type="ECO:0000256" key="2">
    <source>
        <dbReference type="ARBA" id="ARBA00007441"/>
    </source>
</evidence>
<comment type="cofactor">
    <cofactor evidence="1 6">
        <name>pyridoxal 5'-phosphate</name>
        <dbReference type="ChEBI" id="CHEBI:597326"/>
    </cofactor>
</comment>
<dbReference type="PANTHER" id="PTHR46383:SF3">
    <property type="entry name" value="ASPARTATE AMINOTRANSFERASE-RELATED"/>
    <property type="match status" value="1"/>
</dbReference>
<dbReference type="Proteomes" id="UP000443070">
    <property type="component" value="Unassembled WGS sequence"/>
</dbReference>
<sequence>MSFNIDKMISPFIKALPPSGLAKFLEITANNPNIVPLSVGEPDFDIPAKVREACIDSLNAGKSNYTSTLGMLELREAIAADTYKNYGVQYDPKTEIMVTVGVSEALDIVIRTIMVPDGEIIIPEPCYVANKACIILAGGTPVPVETKLENGFVPTITDLEKAVTDKTRAILLGYPNNPTGAIMSKEQIKAIGDWAVKHDIMIISDELYAHLTYGGKKHTMFTAFPEFKDRTVVLNGFSKAYAMTGLRLGYFTAPAAFVQAANLLHQNVVLCTNITAQYGAIAALKYCEHDMLAMVAEYEKRRQIMIDGFKKIGLPLYEPEGAFYVFPYIKQTGLTSMEFVEKLLTEEEVLVIPGSSFGASGEGFIRCSYAYSEDNLHEALTRLDRFIRKYTK</sequence>
<dbReference type="GO" id="GO:0030170">
    <property type="term" value="F:pyridoxal phosphate binding"/>
    <property type="evidence" value="ECO:0007669"/>
    <property type="project" value="InterPro"/>
</dbReference>
<evidence type="ECO:0000313" key="8">
    <source>
        <dbReference type="EMBL" id="MTT75199.1"/>
    </source>
</evidence>
<comment type="similarity">
    <text evidence="2 6">Belongs to the class-I pyridoxal-phosphate-dependent aminotransferase family.</text>
</comment>
<protein>
    <recommendedName>
        <fullName evidence="6">Aminotransferase</fullName>
        <ecNumber evidence="6">2.6.1.-</ecNumber>
    </recommendedName>
</protein>
<dbReference type="PROSITE" id="PS00105">
    <property type="entry name" value="AA_TRANSFER_CLASS_1"/>
    <property type="match status" value="1"/>
</dbReference>
<keyword evidence="10" id="KW-1185">Reference proteome</keyword>
<dbReference type="Gene3D" id="3.90.1150.10">
    <property type="entry name" value="Aspartate Aminotransferase, domain 1"/>
    <property type="match status" value="1"/>
</dbReference>
<evidence type="ECO:0000259" key="7">
    <source>
        <dbReference type="Pfam" id="PF00155"/>
    </source>
</evidence>
<reference evidence="10 11" key="1">
    <citation type="journal article" date="2019" name="Nat. Med.">
        <title>A library of human gut bacterial isolates paired with longitudinal multiomics data enables mechanistic microbiome research.</title>
        <authorList>
            <person name="Poyet M."/>
            <person name="Groussin M."/>
            <person name="Gibbons S.M."/>
            <person name="Avila-Pacheco J."/>
            <person name="Jiang X."/>
            <person name="Kearney S.M."/>
            <person name="Perrotta A.R."/>
            <person name="Berdy B."/>
            <person name="Zhao S."/>
            <person name="Lieberman T.D."/>
            <person name="Swanson P.K."/>
            <person name="Smith M."/>
            <person name="Roesemann S."/>
            <person name="Alexander J.E."/>
            <person name="Rich S.A."/>
            <person name="Livny J."/>
            <person name="Vlamakis H."/>
            <person name="Clish C."/>
            <person name="Bullock K."/>
            <person name="Deik A."/>
            <person name="Scott J."/>
            <person name="Pierce K.A."/>
            <person name="Xavier R.J."/>
            <person name="Alm E.J."/>
        </authorList>
    </citation>
    <scope>NUCLEOTIDE SEQUENCE [LARGE SCALE GENOMIC DNA]</scope>
    <source>
        <strain evidence="8 11">BIOML-A13</strain>
        <strain evidence="9 10">BIOML-A3</strain>
    </source>
</reference>
<keyword evidence="3 6" id="KW-0032">Aminotransferase</keyword>
<gene>
    <name evidence="8" type="ORF">GMD11_02810</name>
    <name evidence="9" type="ORF">GMD18_02810</name>
</gene>
<dbReference type="InterPro" id="IPR004838">
    <property type="entry name" value="NHTrfase_class1_PyrdxlP-BS"/>
</dbReference>
<dbReference type="EC" id="2.6.1.-" evidence="6"/>
<feature type="domain" description="Aminotransferase class I/classII large" evidence="7">
    <location>
        <begin position="33"/>
        <end position="383"/>
    </location>
</feature>
<evidence type="ECO:0000256" key="1">
    <source>
        <dbReference type="ARBA" id="ARBA00001933"/>
    </source>
</evidence>
<evidence type="ECO:0000256" key="6">
    <source>
        <dbReference type="RuleBase" id="RU000481"/>
    </source>
</evidence>
<evidence type="ECO:0000313" key="11">
    <source>
        <dbReference type="Proteomes" id="UP000484547"/>
    </source>
</evidence>
<dbReference type="GO" id="GO:0006520">
    <property type="term" value="P:amino acid metabolic process"/>
    <property type="evidence" value="ECO:0007669"/>
    <property type="project" value="InterPro"/>
</dbReference>
<dbReference type="GO" id="GO:0008483">
    <property type="term" value="F:transaminase activity"/>
    <property type="evidence" value="ECO:0007669"/>
    <property type="project" value="UniProtKB-KW"/>
</dbReference>
<dbReference type="InterPro" id="IPR015421">
    <property type="entry name" value="PyrdxlP-dep_Trfase_major"/>
</dbReference>
<dbReference type="Gene3D" id="3.40.640.10">
    <property type="entry name" value="Type I PLP-dependent aspartate aminotransferase-like (Major domain)"/>
    <property type="match status" value="1"/>
</dbReference>
<dbReference type="PANTHER" id="PTHR46383">
    <property type="entry name" value="ASPARTATE AMINOTRANSFERASE"/>
    <property type="match status" value="1"/>
</dbReference>
<dbReference type="OrthoDB" id="9802328at2"/>
<dbReference type="InterPro" id="IPR015424">
    <property type="entry name" value="PyrdxlP-dep_Trfase"/>
</dbReference>
<dbReference type="AlphaFoldDB" id="A0A7X3BUY3"/>
<keyword evidence="5" id="KW-0663">Pyridoxal phosphate</keyword>
<dbReference type="Pfam" id="PF00155">
    <property type="entry name" value="Aminotran_1_2"/>
    <property type="match status" value="1"/>
</dbReference>
<dbReference type="FunFam" id="3.40.640.10:FF:000033">
    <property type="entry name" value="Aspartate aminotransferase"/>
    <property type="match status" value="1"/>
</dbReference>
<evidence type="ECO:0000256" key="3">
    <source>
        <dbReference type="ARBA" id="ARBA00022576"/>
    </source>
</evidence>
<evidence type="ECO:0000313" key="10">
    <source>
        <dbReference type="Proteomes" id="UP000443070"/>
    </source>
</evidence>
<accession>A0A7X3BUY3</accession>
<comment type="caution">
    <text evidence="8">The sequence shown here is derived from an EMBL/GenBank/DDBJ whole genome shotgun (WGS) entry which is preliminary data.</text>
</comment>
<dbReference type="RefSeq" id="WP_155163624.1">
    <property type="nucleotide sequence ID" value="NZ_WNBG01000001.1"/>
</dbReference>
<dbReference type="CDD" id="cd00609">
    <property type="entry name" value="AAT_like"/>
    <property type="match status" value="1"/>
</dbReference>
<evidence type="ECO:0000256" key="4">
    <source>
        <dbReference type="ARBA" id="ARBA00022679"/>
    </source>
</evidence>
<organism evidence="8 11">
    <name type="scientific">Phascolarctobacterium faecium</name>
    <dbReference type="NCBI Taxonomy" id="33025"/>
    <lineage>
        <taxon>Bacteria</taxon>
        <taxon>Bacillati</taxon>
        <taxon>Bacillota</taxon>
        <taxon>Negativicutes</taxon>
        <taxon>Acidaminococcales</taxon>
        <taxon>Acidaminococcaceae</taxon>
        <taxon>Phascolarctobacterium</taxon>
    </lineage>
</organism>
<dbReference type="InterPro" id="IPR050596">
    <property type="entry name" value="AspAT/PAT-like"/>
</dbReference>
<proteinExistence type="inferred from homology"/>